<organism evidence="1 2">
    <name type="scientific">Ruegeria denitrificans</name>
    <dbReference type="NCBI Taxonomy" id="1715692"/>
    <lineage>
        <taxon>Bacteria</taxon>
        <taxon>Pseudomonadati</taxon>
        <taxon>Pseudomonadota</taxon>
        <taxon>Alphaproteobacteria</taxon>
        <taxon>Rhodobacterales</taxon>
        <taxon>Roseobacteraceae</taxon>
        <taxon>Ruegeria</taxon>
    </lineage>
</organism>
<accession>A0A0P1IED2</accession>
<proteinExistence type="predicted"/>
<dbReference type="AlphaFoldDB" id="A0A0P1IED2"/>
<dbReference type="OrthoDB" id="5421848at2"/>
<dbReference type="STRING" id="1715692.RUE5091_03034"/>
<dbReference type="RefSeq" id="WP_058282806.1">
    <property type="nucleotide sequence ID" value="NZ_CYUD01000009.1"/>
</dbReference>
<gene>
    <name evidence="1" type="ORF">RUE5091_03034</name>
</gene>
<keyword evidence="2" id="KW-1185">Reference proteome</keyword>
<evidence type="ECO:0000313" key="2">
    <source>
        <dbReference type="Proteomes" id="UP000051260"/>
    </source>
</evidence>
<dbReference type="Pfam" id="PF10707">
    <property type="entry name" value="YrbL-PhoP_reg"/>
    <property type="match status" value="1"/>
</dbReference>
<dbReference type="Proteomes" id="UP000051260">
    <property type="component" value="Unassembled WGS sequence"/>
</dbReference>
<protein>
    <submittedName>
        <fullName evidence="1">PhoP regulatory network protein YrbL</fullName>
    </submittedName>
</protein>
<name>A0A0P1IED2_9RHOB</name>
<dbReference type="InterPro" id="IPR019647">
    <property type="entry name" value="PhoP_reg_network_YrbL"/>
</dbReference>
<dbReference type="EMBL" id="CYUD01000009">
    <property type="protein sequence ID" value="CUK08112.1"/>
    <property type="molecule type" value="Genomic_DNA"/>
</dbReference>
<evidence type="ECO:0000313" key="1">
    <source>
        <dbReference type="EMBL" id="CUK08112.1"/>
    </source>
</evidence>
<sequence length="220" mass="25235">MLYAVQLLRLSDQEPLAKGGHRNVYAYPDQPGLLIKVTRPRTRRNRSVSKRLVRRILPDTAFRNALKEIECEMKAALKSGDKIAQLPLARSFGVVQTDVGPGVVVERIQSGDGQLAKHLLSTCRQHELSDQMLGDLNRFVEKLFDLQIVGRDIHAENIVYGLRDQTRMFFLIDGYGERNLVPLRSLSRRLNDRSLNKQMQHIADRTGLRWEKTQRVFSFA</sequence>
<reference evidence="2" key="1">
    <citation type="submission" date="2015-09" db="EMBL/GenBank/DDBJ databases">
        <authorList>
            <person name="Rodrigo-Torres L."/>
            <person name="Arahal D.R."/>
        </authorList>
    </citation>
    <scope>NUCLEOTIDE SEQUENCE [LARGE SCALE GENOMIC DNA]</scope>
    <source>
        <strain evidence="2">CECT 5091</strain>
    </source>
</reference>